<organism evidence="5 6">
    <name type="scientific">Streptomyces mexicanus</name>
    <dbReference type="NCBI Taxonomy" id="178566"/>
    <lineage>
        <taxon>Bacteria</taxon>
        <taxon>Bacillati</taxon>
        <taxon>Actinomycetota</taxon>
        <taxon>Actinomycetes</taxon>
        <taxon>Kitasatosporales</taxon>
        <taxon>Streptomycetaceae</taxon>
        <taxon>Streptomyces</taxon>
    </lineage>
</organism>
<comment type="caution">
    <text evidence="5">The sequence shown here is derived from an EMBL/GenBank/DDBJ whole genome shotgun (WGS) entry which is preliminary data.</text>
</comment>
<dbReference type="InterPro" id="IPR009057">
    <property type="entry name" value="Homeodomain-like_sf"/>
</dbReference>
<dbReference type="Proteomes" id="UP000517694">
    <property type="component" value="Unassembled WGS sequence"/>
</dbReference>
<dbReference type="GO" id="GO:0003700">
    <property type="term" value="F:DNA-binding transcription factor activity"/>
    <property type="evidence" value="ECO:0007669"/>
    <property type="project" value="InterPro"/>
</dbReference>
<keyword evidence="6" id="KW-1185">Reference proteome</keyword>
<dbReference type="InterPro" id="IPR018060">
    <property type="entry name" value="HTH_AraC"/>
</dbReference>
<sequence length="92" mass="9768">MSDTRGRGAAGPGGFERRVALDAERLLVHTDLAPVQVADRLGFTSATVFTLFFRRCTGETPTAFRTRAHGGSATASQGWPARSWCAGDSAPE</sequence>
<dbReference type="Gene3D" id="1.10.10.60">
    <property type="entry name" value="Homeodomain-like"/>
    <property type="match status" value="1"/>
</dbReference>
<dbReference type="OrthoDB" id="9799345at2"/>
<feature type="region of interest" description="Disordered" evidence="3">
    <location>
        <begin position="68"/>
        <end position="92"/>
    </location>
</feature>
<evidence type="ECO:0000313" key="6">
    <source>
        <dbReference type="Proteomes" id="UP000517694"/>
    </source>
</evidence>
<evidence type="ECO:0000313" key="5">
    <source>
        <dbReference type="EMBL" id="MBC2865164.1"/>
    </source>
</evidence>
<dbReference type="GO" id="GO:0043565">
    <property type="term" value="F:sequence-specific DNA binding"/>
    <property type="evidence" value="ECO:0007669"/>
    <property type="project" value="InterPro"/>
</dbReference>
<dbReference type="PROSITE" id="PS01124">
    <property type="entry name" value="HTH_ARAC_FAMILY_2"/>
    <property type="match status" value="1"/>
</dbReference>
<protein>
    <submittedName>
        <fullName evidence="5">Helix-turn-helix domain-containing protein</fullName>
    </submittedName>
</protein>
<dbReference type="RefSeq" id="WP_159675006.1">
    <property type="nucleotide sequence ID" value="NZ_LR732632.1"/>
</dbReference>
<dbReference type="AlphaFoldDB" id="A0A7X1LQ20"/>
<evidence type="ECO:0000256" key="1">
    <source>
        <dbReference type="ARBA" id="ARBA00023015"/>
    </source>
</evidence>
<keyword evidence="1" id="KW-0805">Transcription regulation</keyword>
<gene>
    <name evidence="5" type="ORF">H1R13_09200</name>
</gene>
<proteinExistence type="predicted"/>
<name>A0A7X1LQ20_9ACTN</name>
<dbReference type="Pfam" id="PF12833">
    <property type="entry name" value="HTH_18"/>
    <property type="match status" value="1"/>
</dbReference>
<dbReference type="SUPFAM" id="SSF46689">
    <property type="entry name" value="Homeodomain-like"/>
    <property type="match status" value="1"/>
</dbReference>
<evidence type="ECO:0000256" key="3">
    <source>
        <dbReference type="SAM" id="MobiDB-lite"/>
    </source>
</evidence>
<evidence type="ECO:0000256" key="2">
    <source>
        <dbReference type="ARBA" id="ARBA00023163"/>
    </source>
</evidence>
<accession>A0A7X1LQ20</accession>
<evidence type="ECO:0000259" key="4">
    <source>
        <dbReference type="PROSITE" id="PS01124"/>
    </source>
</evidence>
<feature type="domain" description="HTH araC/xylS-type" evidence="4">
    <location>
        <begin position="23"/>
        <end position="67"/>
    </location>
</feature>
<keyword evidence="2" id="KW-0804">Transcription</keyword>
<reference evidence="5 6" key="1">
    <citation type="submission" date="2020-08" db="EMBL/GenBank/DDBJ databases">
        <title>Whole-Genome Sequence of French Clinical Streptomyces mexicanus Strain Q0842.</title>
        <authorList>
            <person name="Boxberger M."/>
            <person name="La Scola B."/>
        </authorList>
    </citation>
    <scope>NUCLEOTIDE SEQUENCE [LARGE SCALE GENOMIC DNA]</scope>
    <source>
        <strain evidence="5 6">Marseille-Q0842</strain>
    </source>
</reference>
<dbReference type="EMBL" id="JACMHY010000003">
    <property type="protein sequence ID" value="MBC2865164.1"/>
    <property type="molecule type" value="Genomic_DNA"/>
</dbReference>